<dbReference type="HOGENOM" id="CLU_105066_1_3_7"/>
<dbReference type="GO" id="GO:0006417">
    <property type="term" value="P:regulation of translation"/>
    <property type="evidence" value="ECO:0007669"/>
    <property type="project" value="UniProtKB-KW"/>
</dbReference>
<evidence type="ECO:0000256" key="2">
    <source>
        <dbReference type="ARBA" id="ARBA00018329"/>
    </source>
</evidence>
<organism evidence="9 10">
    <name type="scientific">Desulfosudis oleivorans (strain DSM 6200 / JCM 39069 / Hxd3)</name>
    <name type="common">Desulfococcus oleovorans</name>
    <dbReference type="NCBI Taxonomy" id="96561"/>
    <lineage>
        <taxon>Bacteria</taxon>
        <taxon>Pseudomonadati</taxon>
        <taxon>Thermodesulfobacteriota</taxon>
        <taxon>Desulfobacteria</taxon>
        <taxon>Desulfobacterales</taxon>
        <taxon>Desulfosudaceae</taxon>
        <taxon>Desulfosudis</taxon>
    </lineage>
</organism>
<keyword evidence="6" id="KW-0804">Transcription</keyword>
<dbReference type="GO" id="GO:0005829">
    <property type="term" value="C:cytosol"/>
    <property type="evidence" value="ECO:0007669"/>
    <property type="project" value="TreeGrafter"/>
</dbReference>
<evidence type="ECO:0000256" key="6">
    <source>
        <dbReference type="ARBA" id="ARBA00023163"/>
    </source>
</evidence>
<dbReference type="PANTHER" id="PTHR33175:SF2">
    <property type="entry name" value="INTEGRATION HOST FACTOR SUBUNIT ALPHA"/>
    <property type="match status" value="1"/>
</dbReference>
<dbReference type="RefSeq" id="WP_012174459.1">
    <property type="nucleotide sequence ID" value="NC_009943.1"/>
</dbReference>
<dbReference type="InterPro" id="IPR010992">
    <property type="entry name" value="IHF-like_DNA-bd_dom_sf"/>
</dbReference>
<dbReference type="InterPro" id="IPR000119">
    <property type="entry name" value="Hist_DNA-bd"/>
</dbReference>
<keyword evidence="7" id="KW-0233">DNA recombination</keyword>
<dbReference type="Proteomes" id="UP000008561">
    <property type="component" value="Chromosome"/>
</dbReference>
<dbReference type="PANTHER" id="PTHR33175">
    <property type="entry name" value="DNA-BINDING PROTEIN HU"/>
    <property type="match status" value="1"/>
</dbReference>
<comment type="similarity">
    <text evidence="1 8">Belongs to the bacterial histone-like protein family.</text>
</comment>
<dbReference type="GO" id="GO:0006310">
    <property type="term" value="P:DNA recombination"/>
    <property type="evidence" value="ECO:0007669"/>
    <property type="project" value="UniProtKB-KW"/>
</dbReference>
<keyword evidence="5 9" id="KW-0238">DNA-binding</keyword>
<dbReference type="CDD" id="cd13835">
    <property type="entry name" value="IHF_A"/>
    <property type="match status" value="1"/>
</dbReference>
<gene>
    <name evidence="9" type="ordered locus">Dole_1031</name>
</gene>
<evidence type="ECO:0000256" key="8">
    <source>
        <dbReference type="RuleBase" id="RU003939"/>
    </source>
</evidence>
<dbReference type="GO" id="GO:0003677">
    <property type="term" value="F:DNA binding"/>
    <property type="evidence" value="ECO:0007669"/>
    <property type="project" value="UniProtKB-KW"/>
</dbReference>
<evidence type="ECO:0000256" key="7">
    <source>
        <dbReference type="ARBA" id="ARBA00023172"/>
    </source>
</evidence>
<dbReference type="PROSITE" id="PS00045">
    <property type="entry name" value="HISTONE_LIKE"/>
    <property type="match status" value="1"/>
</dbReference>
<dbReference type="InterPro" id="IPR020816">
    <property type="entry name" value="Histone-like_DNA-bd_CS"/>
</dbReference>
<dbReference type="Pfam" id="PF00216">
    <property type="entry name" value="Bac_DNA_binding"/>
    <property type="match status" value="1"/>
</dbReference>
<keyword evidence="4" id="KW-0805">Transcription regulation</keyword>
<evidence type="ECO:0000313" key="9">
    <source>
        <dbReference type="EMBL" id="ABW66841.1"/>
    </source>
</evidence>
<dbReference type="Gene3D" id="4.10.520.10">
    <property type="entry name" value="IHF-like DNA-binding proteins"/>
    <property type="match status" value="1"/>
</dbReference>
<accession>A8ZWY5</accession>
<dbReference type="KEGG" id="dol:Dole_1031"/>
<dbReference type="GO" id="GO:0009893">
    <property type="term" value="P:positive regulation of metabolic process"/>
    <property type="evidence" value="ECO:0007669"/>
    <property type="project" value="UniProtKB-ARBA"/>
</dbReference>
<dbReference type="SMART" id="SM00411">
    <property type="entry name" value="BHL"/>
    <property type="match status" value="1"/>
</dbReference>
<dbReference type="GO" id="GO:0006355">
    <property type="term" value="P:regulation of DNA-templated transcription"/>
    <property type="evidence" value="ECO:0007669"/>
    <property type="project" value="InterPro"/>
</dbReference>
<dbReference type="SUPFAM" id="SSF47729">
    <property type="entry name" value="IHF-like DNA-binding proteins"/>
    <property type="match status" value="1"/>
</dbReference>
<dbReference type="GO" id="GO:0030527">
    <property type="term" value="F:structural constituent of chromatin"/>
    <property type="evidence" value="ECO:0007669"/>
    <property type="project" value="InterPro"/>
</dbReference>
<name>A8ZWY5_DESOH</name>
<dbReference type="PRINTS" id="PR01727">
    <property type="entry name" value="DNABINDINGHU"/>
</dbReference>
<dbReference type="AlphaFoldDB" id="A8ZWY5"/>
<dbReference type="EMBL" id="CP000859">
    <property type="protein sequence ID" value="ABW66841.1"/>
    <property type="molecule type" value="Genomic_DNA"/>
</dbReference>
<evidence type="ECO:0000313" key="10">
    <source>
        <dbReference type="Proteomes" id="UP000008561"/>
    </source>
</evidence>
<evidence type="ECO:0000256" key="5">
    <source>
        <dbReference type="ARBA" id="ARBA00023125"/>
    </source>
</evidence>
<evidence type="ECO:0000256" key="3">
    <source>
        <dbReference type="ARBA" id="ARBA00022845"/>
    </source>
</evidence>
<proteinExistence type="inferred from homology"/>
<evidence type="ECO:0000256" key="4">
    <source>
        <dbReference type="ARBA" id="ARBA00023015"/>
    </source>
</evidence>
<dbReference type="OrthoDB" id="9797747at2"/>
<evidence type="ECO:0000256" key="1">
    <source>
        <dbReference type="ARBA" id="ARBA00010529"/>
    </source>
</evidence>
<dbReference type="eggNOG" id="COG0776">
    <property type="taxonomic scope" value="Bacteria"/>
</dbReference>
<dbReference type="InterPro" id="IPR005684">
    <property type="entry name" value="IHF_alpha"/>
</dbReference>
<reference evidence="9 10" key="1">
    <citation type="submission" date="2007-10" db="EMBL/GenBank/DDBJ databases">
        <title>Complete sequence of Desulfococcus oleovorans Hxd3.</title>
        <authorList>
            <consortium name="US DOE Joint Genome Institute"/>
            <person name="Copeland A."/>
            <person name="Lucas S."/>
            <person name="Lapidus A."/>
            <person name="Barry K."/>
            <person name="Glavina del Rio T."/>
            <person name="Dalin E."/>
            <person name="Tice H."/>
            <person name="Pitluck S."/>
            <person name="Kiss H."/>
            <person name="Brettin T."/>
            <person name="Bruce D."/>
            <person name="Detter J.C."/>
            <person name="Han C."/>
            <person name="Schmutz J."/>
            <person name="Larimer F."/>
            <person name="Land M."/>
            <person name="Hauser L."/>
            <person name="Kyrpides N."/>
            <person name="Kim E."/>
            <person name="Wawrik B."/>
            <person name="Richardson P."/>
        </authorList>
    </citation>
    <scope>NUCLEOTIDE SEQUENCE [LARGE SCALE GENOMIC DNA]</scope>
    <source>
        <strain evidence="10">DSM 6200 / JCM 39069 / Hxd3</strain>
    </source>
</reference>
<sequence>MTLTKSRIIDSVQEETGLPRKRCDELVEELLEIIKETLANGENLMVSGFGKFCVKEKKARKGRNPATGDDLMLDERKVVTFKCSQGLREKINGS</sequence>
<keyword evidence="10" id="KW-1185">Reference proteome</keyword>
<protein>
    <recommendedName>
        <fullName evidence="2">Integration host factor subunit alpha</fullName>
    </recommendedName>
</protein>
<dbReference type="STRING" id="96561.Dole_1031"/>
<keyword evidence="3" id="KW-0810">Translation regulation</keyword>